<dbReference type="EMBL" id="JADGMS010000015">
    <property type="protein sequence ID" value="KAF9668184.1"/>
    <property type="molecule type" value="Genomic_DNA"/>
</dbReference>
<accession>A0A835JGQ7</accession>
<gene>
    <name evidence="1" type="ORF">SADUNF_Sadunf15G0102900</name>
</gene>
<proteinExistence type="predicted"/>
<name>A0A835JGQ7_9ROSI</name>
<dbReference type="AlphaFoldDB" id="A0A835JGQ7"/>
<dbReference type="Gene3D" id="1.25.40.20">
    <property type="entry name" value="Ankyrin repeat-containing domain"/>
    <property type="match status" value="1"/>
</dbReference>
<sequence length="235" mass="26606">MYPTLPSFSSAGSAAPVILRANQVYGNRKNFSRSIHVPVRTRTTRENPPQKEGKIQHNFETKDSFESKRDRMVSGGEDPERKAQAGICIETCRGAYKKRTSAAEDNTRHEPPSSPLFIATSNGVVEIAQEILDKFPQSIELVNQMGQNILHLTVKHRQRMSSTIDHNGYTLLHQVAHMKHYHGRTKPCPALELHEEIKWFKDNASAQKNKQQLANAYLPTRLTARKMRALRLAAL</sequence>
<protein>
    <submittedName>
        <fullName evidence="1">Uncharacterized protein</fullName>
    </submittedName>
</protein>
<dbReference type="Proteomes" id="UP000657918">
    <property type="component" value="Unassembled WGS sequence"/>
</dbReference>
<organism evidence="1 2">
    <name type="scientific">Salix dunnii</name>
    <dbReference type="NCBI Taxonomy" id="1413687"/>
    <lineage>
        <taxon>Eukaryota</taxon>
        <taxon>Viridiplantae</taxon>
        <taxon>Streptophyta</taxon>
        <taxon>Embryophyta</taxon>
        <taxon>Tracheophyta</taxon>
        <taxon>Spermatophyta</taxon>
        <taxon>Magnoliopsida</taxon>
        <taxon>eudicotyledons</taxon>
        <taxon>Gunneridae</taxon>
        <taxon>Pentapetalae</taxon>
        <taxon>rosids</taxon>
        <taxon>fabids</taxon>
        <taxon>Malpighiales</taxon>
        <taxon>Salicaceae</taxon>
        <taxon>Saliceae</taxon>
        <taxon>Salix</taxon>
    </lineage>
</organism>
<evidence type="ECO:0000313" key="2">
    <source>
        <dbReference type="Proteomes" id="UP000657918"/>
    </source>
</evidence>
<keyword evidence="2" id="KW-1185">Reference proteome</keyword>
<dbReference type="InterPro" id="IPR036770">
    <property type="entry name" value="Ankyrin_rpt-contain_sf"/>
</dbReference>
<evidence type="ECO:0000313" key="1">
    <source>
        <dbReference type="EMBL" id="KAF9668184.1"/>
    </source>
</evidence>
<dbReference type="GO" id="GO:0016020">
    <property type="term" value="C:membrane"/>
    <property type="evidence" value="ECO:0007669"/>
    <property type="project" value="TreeGrafter"/>
</dbReference>
<dbReference type="PANTHER" id="PTHR24177:SF331">
    <property type="entry name" value="PGG DOMAIN-CONTAINING PROTEIN"/>
    <property type="match status" value="1"/>
</dbReference>
<dbReference type="PANTHER" id="PTHR24177">
    <property type="entry name" value="CASKIN"/>
    <property type="match status" value="1"/>
</dbReference>
<reference evidence="1 2" key="1">
    <citation type="submission" date="2020-10" db="EMBL/GenBank/DDBJ databases">
        <title>Plant Genome Project.</title>
        <authorList>
            <person name="Zhang R.-G."/>
        </authorList>
    </citation>
    <scope>NUCLEOTIDE SEQUENCE [LARGE SCALE GENOMIC DNA]</scope>
    <source>
        <strain evidence="1">FAFU-HL-1</strain>
        <tissue evidence="1">Leaf</tissue>
    </source>
</reference>
<dbReference type="OrthoDB" id="1751337at2759"/>
<comment type="caution">
    <text evidence="1">The sequence shown here is derived from an EMBL/GenBank/DDBJ whole genome shotgun (WGS) entry which is preliminary data.</text>
</comment>
<dbReference type="SUPFAM" id="SSF48403">
    <property type="entry name" value="Ankyrin repeat"/>
    <property type="match status" value="1"/>
</dbReference>